<feature type="compositionally biased region" description="Acidic residues" evidence="1">
    <location>
        <begin position="306"/>
        <end position="317"/>
    </location>
</feature>
<keyword evidence="4" id="KW-1185">Reference proteome</keyword>
<evidence type="ECO:0008006" key="5">
    <source>
        <dbReference type="Google" id="ProtNLM"/>
    </source>
</evidence>
<dbReference type="RefSeq" id="WP_262566722.1">
    <property type="nucleotide sequence ID" value="NZ_JAPFCC010000001.1"/>
</dbReference>
<gene>
    <name evidence="3" type="ORF">NX722_03445</name>
</gene>
<feature type="region of interest" description="Disordered" evidence="1">
    <location>
        <begin position="296"/>
        <end position="317"/>
    </location>
</feature>
<reference evidence="3 4" key="1">
    <citation type="submission" date="2022-10" db="EMBL/GenBank/DDBJ databases">
        <title>High-quality genome sequences of two octocoral-associated bacteria, Endozoicomonas euniceicola EF212 and Endozoicomonas gorgoniicola PS125.</title>
        <authorList>
            <person name="Chiou Y.-J."/>
            <person name="Chen Y.-H."/>
        </authorList>
    </citation>
    <scope>NUCLEOTIDE SEQUENCE [LARGE SCALE GENOMIC DNA]</scope>
    <source>
        <strain evidence="3 4">PS125</strain>
    </source>
</reference>
<evidence type="ECO:0000256" key="2">
    <source>
        <dbReference type="SAM" id="SignalP"/>
    </source>
</evidence>
<accession>A0ABT3MQT2</accession>
<sequence length="341" mass="38322">MQWLLKSGLVVLLVQAVSAFSDPPPCWQSSAVKAPPDGRLCIALKFNLPDSVFYGRSALNLAYLDGEESKMHFCAYESDSGVKREDTYFWLEGTENQVREVLNKKPLYINDPESPDKSKKWKFELGDFISLFQSCNAGNQLTSQQHKGATGQQQEGINSAKTEICIKSTDDNTLDFGKISRTGKCKIFDATLSDKKRPFTLDELNEKAKRLKNLSHPWVYSGWAVREGEPFASHSPYGFAHVNDYCILQAFIRGHRYCSTDDQGRYQTGDSINYEDRDKGNNNAFKVLYADLPPENNVEPPSLSADADDDLQSADEDAVVEDLLSADEDAVEENLREHHDL</sequence>
<protein>
    <recommendedName>
        <fullName evidence="5">DUF1036 domain-containing protein</fullName>
    </recommendedName>
</protein>
<feature type="signal peptide" evidence="2">
    <location>
        <begin position="1"/>
        <end position="21"/>
    </location>
</feature>
<keyword evidence="2" id="KW-0732">Signal</keyword>
<name>A0ABT3MQT2_9GAMM</name>
<evidence type="ECO:0000313" key="3">
    <source>
        <dbReference type="EMBL" id="MCW7551712.1"/>
    </source>
</evidence>
<feature type="chain" id="PRO_5045131815" description="DUF1036 domain-containing protein" evidence="2">
    <location>
        <begin position="22"/>
        <end position="341"/>
    </location>
</feature>
<organism evidence="3 4">
    <name type="scientific">Endozoicomonas gorgoniicola</name>
    <dbReference type="NCBI Taxonomy" id="1234144"/>
    <lineage>
        <taxon>Bacteria</taxon>
        <taxon>Pseudomonadati</taxon>
        <taxon>Pseudomonadota</taxon>
        <taxon>Gammaproteobacteria</taxon>
        <taxon>Oceanospirillales</taxon>
        <taxon>Endozoicomonadaceae</taxon>
        <taxon>Endozoicomonas</taxon>
    </lineage>
</organism>
<dbReference type="EMBL" id="JAPFCC010000001">
    <property type="protein sequence ID" value="MCW7551712.1"/>
    <property type="molecule type" value="Genomic_DNA"/>
</dbReference>
<comment type="caution">
    <text evidence="3">The sequence shown here is derived from an EMBL/GenBank/DDBJ whole genome shotgun (WGS) entry which is preliminary data.</text>
</comment>
<dbReference type="Proteomes" id="UP001209854">
    <property type="component" value="Unassembled WGS sequence"/>
</dbReference>
<evidence type="ECO:0000256" key="1">
    <source>
        <dbReference type="SAM" id="MobiDB-lite"/>
    </source>
</evidence>
<evidence type="ECO:0000313" key="4">
    <source>
        <dbReference type="Proteomes" id="UP001209854"/>
    </source>
</evidence>
<proteinExistence type="predicted"/>